<proteinExistence type="predicted"/>
<evidence type="ECO:0000259" key="1">
    <source>
        <dbReference type="Pfam" id="PF07883"/>
    </source>
</evidence>
<evidence type="ECO:0000313" key="3">
    <source>
        <dbReference type="Proteomes" id="UP000609064"/>
    </source>
</evidence>
<accession>A0A916Z8S0</accession>
<gene>
    <name evidence="2" type="ORF">GCM10011514_50440</name>
</gene>
<reference evidence="2" key="1">
    <citation type="journal article" date="2014" name="Int. J. Syst. Evol. Microbiol.">
        <title>Complete genome sequence of Corynebacterium casei LMG S-19264T (=DSM 44701T), isolated from a smear-ripened cheese.</title>
        <authorList>
            <consortium name="US DOE Joint Genome Institute (JGI-PGF)"/>
            <person name="Walter F."/>
            <person name="Albersmeier A."/>
            <person name="Kalinowski J."/>
            <person name="Ruckert C."/>
        </authorList>
    </citation>
    <scope>NUCLEOTIDE SEQUENCE</scope>
    <source>
        <strain evidence="2">CGMCC 1.15958</strain>
    </source>
</reference>
<dbReference type="RefSeq" id="WP_188770756.1">
    <property type="nucleotide sequence ID" value="NZ_BMKK01000016.1"/>
</dbReference>
<keyword evidence="3" id="KW-1185">Reference proteome</keyword>
<dbReference type="EMBL" id="BMKK01000016">
    <property type="protein sequence ID" value="GGD80306.1"/>
    <property type="molecule type" value="Genomic_DNA"/>
</dbReference>
<dbReference type="InterPro" id="IPR011051">
    <property type="entry name" value="RmlC_Cupin_sf"/>
</dbReference>
<dbReference type="CDD" id="cd02230">
    <property type="entry name" value="cupin_HP0902-like"/>
    <property type="match status" value="1"/>
</dbReference>
<dbReference type="PANTHER" id="PTHR37694">
    <property type="entry name" value="SLR8022 PROTEIN"/>
    <property type="match status" value="1"/>
</dbReference>
<dbReference type="InterPro" id="IPR014710">
    <property type="entry name" value="RmlC-like_jellyroll"/>
</dbReference>
<dbReference type="InterPro" id="IPR013096">
    <property type="entry name" value="Cupin_2"/>
</dbReference>
<dbReference type="Proteomes" id="UP000609064">
    <property type="component" value="Unassembled WGS sequence"/>
</dbReference>
<dbReference type="Gene3D" id="2.60.120.10">
    <property type="entry name" value="Jelly Rolls"/>
    <property type="match status" value="1"/>
</dbReference>
<name>A0A916Z8S0_9BACT</name>
<comment type="caution">
    <text evidence="2">The sequence shown here is derived from an EMBL/GenBank/DDBJ whole genome shotgun (WGS) entry which is preliminary data.</text>
</comment>
<dbReference type="Pfam" id="PF07883">
    <property type="entry name" value="Cupin_2"/>
    <property type="match status" value="1"/>
</dbReference>
<evidence type="ECO:0000313" key="2">
    <source>
        <dbReference type="EMBL" id="GGD80306.1"/>
    </source>
</evidence>
<protein>
    <recommendedName>
        <fullName evidence="1">Cupin type-2 domain-containing protein</fullName>
    </recommendedName>
</protein>
<dbReference type="PANTHER" id="PTHR37694:SF1">
    <property type="entry name" value="SLR8022 PROTEIN"/>
    <property type="match status" value="1"/>
</dbReference>
<feature type="domain" description="Cupin type-2" evidence="1">
    <location>
        <begin position="59"/>
        <end position="103"/>
    </location>
</feature>
<sequence>MEPATELEKSKAHIIVEIIEYLPNAVVSKTIIRKITGNITASSFDAGEELAEKISPFDNYVQIIDGKAEVTINGKVFRLAKGEGIIIPAHASHIFNANEQFKMISTVIKSGYED</sequence>
<organism evidence="2 3">
    <name type="scientific">Emticicia aquatilis</name>
    <dbReference type="NCBI Taxonomy" id="1537369"/>
    <lineage>
        <taxon>Bacteria</taxon>
        <taxon>Pseudomonadati</taxon>
        <taxon>Bacteroidota</taxon>
        <taxon>Cytophagia</taxon>
        <taxon>Cytophagales</taxon>
        <taxon>Leadbetterellaceae</taxon>
        <taxon>Emticicia</taxon>
    </lineage>
</organism>
<dbReference type="AlphaFoldDB" id="A0A916Z8S0"/>
<reference evidence="2" key="2">
    <citation type="submission" date="2020-09" db="EMBL/GenBank/DDBJ databases">
        <authorList>
            <person name="Sun Q."/>
            <person name="Zhou Y."/>
        </authorList>
    </citation>
    <scope>NUCLEOTIDE SEQUENCE</scope>
    <source>
        <strain evidence="2">CGMCC 1.15958</strain>
    </source>
</reference>
<dbReference type="SUPFAM" id="SSF51182">
    <property type="entry name" value="RmlC-like cupins"/>
    <property type="match status" value="1"/>
</dbReference>